<dbReference type="EMBL" id="MTKT01002511">
    <property type="protein sequence ID" value="OWM77820.1"/>
    <property type="molecule type" value="Genomic_DNA"/>
</dbReference>
<dbReference type="AlphaFoldDB" id="A0A218WZM6"/>
<comment type="caution">
    <text evidence="2">The sequence shown here is derived from an EMBL/GenBank/DDBJ whole genome shotgun (WGS) entry which is preliminary data.</text>
</comment>
<sequence length="111" mass="12603">MSFCRKGPLFPGSGSTQETKMNPEMQSESCSMVLVVLGCVQACFRVPFTCPRIGHPESPFRKASANVQEYLGLSKRLLKCARRCHWSFWYQVGLLESHIGYLLTLRRSVDE</sequence>
<feature type="compositionally biased region" description="Polar residues" evidence="1">
    <location>
        <begin position="13"/>
        <end position="22"/>
    </location>
</feature>
<protein>
    <submittedName>
        <fullName evidence="2">Uncharacterized protein</fullName>
    </submittedName>
</protein>
<organism evidence="2 3">
    <name type="scientific">Punica granatum</name>
    <name type="common">Pomegranate</name>
    <dbReference type="NCBI Taxonomy" id="22663"/>
    <lineage>
        <taxon>Eukaryota</taxon>
        <taxon>Viridiplantae</taxon>
        <taxon>Streptophyta</taxon>
        <taxon>Embryophyta</taxon>
        <taxon>Tracheophyta</taxon>
        <taxon>Spermatophyta</taxon>
        <taxon>Magnoliopsida</taxon>
        <taxon>eudicotyledons</taxon>
        <taxon>Gunneridae</taxon>
        <taxon>Pentapetalae</taxon>
        <taxon>rosids</taxon>
        <taxon>malvids</taxon>
        <taxon>Myrtales</taxon>
        <taxon>Lythraceae</taxon>
        <taxon>Punica</taxon>
    </lineage>
</organism>
<proteinExistence type="predicted"/>
<reference evidence="3" key="1">
    <citation type="journal article" date="2017" name="Plant J.">
        <title>The pomegranate (Punica granatum L.) genome and the genomics of punicalagin biosynthesis.</title>
        <authorList>
            <person name="Qin G."/>
            <person name="Xu C."/>
            <person name="Ming R."/>
            <person name="Tang H."/>
            <person name="Guyot R."/>
            <person name="Kramer E.M."/>
            <person name="Hu Y."/>
            <person name="Yi X."/>
            <person name="Qi Y."/>
            <person name="Xu X."/>
            <person name="Gao Z."/>
            <person name="Pan H."/>
            <person name="Jian J."/>
            <person name="Tian Y."/>
            <person name="Yue Z."/>
            <person name="Xu Y."/>
        </authorList>
    </citation>
    <scope>NUCLEOTIDE SEQUENCE [LARGE SCALE GENOMIC DNA]</scope>
    <source>
        <strain evidence="3">cv. Dabenzi</strain>
    </source>
</reference>
<feature type="region of interest" description="Disordered" evidence="1">
    <location>
        <begin position="1"/>
        <end position="22"/>
    </location>
</feature>
<evidence type="ECO:0000313" key="2">
    <source>
        <dbReference type="EMBL" id="OWM77820.1"/>
    </source>
</evidence>
<name>A0A218WZM6_PUNGR</name>
<gene>
    <name evidence="2" type="ORF">CDL15_Pgr004514</name>
</gene>
<dbReference type="Proteomes" id="UP000197138">
    <property type="component" value="Unassembled WGS sequence"/>
</dbReference>
<evidence type="ECO:0000313" key="3">
    <source>
        <dbReference type="Proteomes" id="UP000197138"/>
    </source>
</evidence>
<accession>A0A218WZM6</accession>
<evidence type="ECO:0000256" key="1">
    <source>
        <dbReference type="SAM" id="MobiDB-lite"/>
    </source>
</evidence>